<accession>A0AAV7V8J8</accession>
<organism evidence="1 2">
    <name type="scientific">Pleurodeles waltl</name>
    <name type="common">Iberian ribbed newt</name>
    <dbReference type="NCBI Taxonomy" id="8319"/>
    <lineage>
        <taxon>Eukaryota</taxon>
        <taxon>Metazoa</taxon>
        <taxon>Chordata</taxon>
        <taxon>Craniata</taxon>
        <taxon>Vertebrata</taxon>
        <taxon>Euteleostomi</taxon>
        <taxon>Amphibia</taxon>
        <taxon>Batrachia</taxon>
        <taxon>Caudata</taxon>
        <taxon>Salamandroidea</taxon>
        <taxon>Salamandridae</taxon>
        <taxon>Pleurodelinae</taxon>
        <taxon>Pleurodeles</taxon>
    </lineage>
</organism>
<dbReference type="AlphaFoldDB" id="A0AAV7V8J8"/>
<dbReference type="Proteomes" id="UP001066276">
    <property type="component" value="Chromosome 2_1"/>
</dbReference>
<name>A0AAV7V8J8_PLEWA</name>
<evidence type="ECO:0000313" key="2">
    <source>
        <dbReference type="Proteomes" id="UP001066276"/>
    </source>
</evidence>
<proteinExistence type="predicted"/>
<comment type="caution">
    <text evidence="1">The sequence shown here is derived from an EMBL/GenBank/DDBJ whole genome shotgun (WGS) entry which is preliminary data.</text>
</comment>
<protein>
    <submittedName>
        <fullName evidence="1">Uncharacterized protein</fullName>
    </submittedName>
</protein>
<keyword evidence="2" id="KW-1185">Reference proteome</keyword>
<reference evidence="1" key="1">
    <citation type="journal article" date="2022" name="bioRxiv">
        <title>Sequencing and chromosome-scale assembly of the giantPleurodeles waltlgenome.</title>
        <authorList>
            <person name="Brown T."/>
            <person name="Elewa A."/>
            <person name="Iarovenko S."/>
            <person name="Subramanian E."/>
            <person name="Araus A.J."/>
            <person name="Petzold A."/>
            <person name="Susuki M."/>
            <person name="Suzuki K.-i.T."/>
            <person name="Hayashi T."/>
            <person name="Toyoda A."/>
            <person name="Oliveira C."/>
            <person name="Osipova E."/>
            <person name="Leigh N.D."/>
            <person name="Simon A."/>
            <person name="Yun M.H."/>
        </authorList>
    </citation>
    <scope>NUCLEOTIDE SEQUENCE</scope>
    <source>
        <strain evidence="1">20211129_DDA</strain>
        <tissue evidence="1">Liver</tissue>
    </source>
</reference>
<gene>
    <name evidence="1" type="ORF">NDU88_001019</name>
</gene>
<dbReference type="EMBL" id="JANPWB010000003">
    <property type="protein sequence ID" value="KAJ1197157.1"/>
    <property type="molecule type" value="Genomic_DNA"/>
</dbReference>
<sequence>MIIICTGRIEFICPSLPRPVGRVLAAAGAAVAGSPAWPRLGGLPRGAAVVDTEKNALLAGAKQRVCHVGSRGPDTTLCSPERSSASITWGSAGSETACLPRGATRLHIALRLLEEAADVLKEERQAERCPGKGLSCN</sequence>
<evidence type="ECO:0000313" key="1">
    <source>
        <dbReference type="EMBL" id="KAJ1197157.1"/>
    </source>
</evidence>